<dbReference type="EC" id="3.2.1.52" evidence="7"/>
<organism evidence="12 13">
    <name type="scientific">Stephania cephalantha</name>
    <dbReference type="NCBI Taxonomy" id="152367"/>
    <lineage>
        <taxon>Eukaryota</taxon>
        <taxon>Viridiplantae</taxon>
        <taxon>Streptophyta</taxon>
        <taxon>Embryophyta</taxon>
        <taxon>Tracheophyta</taxon>
        <taxon>Spermatophyta</taxon>
        <taxon>Magnoliopsida</taxon>
        <taxon>Ranunculales</taxon>
        <taxon>Menispermaceae</taxon>
        <taxon>Menispermoideae</taxon>
        <taxon>Cissampelideae</taxon>
        <taxon>Stephania</taxon>
    </lineage>
</organism>
<gene>
    <name evidence="12" type="ORF">Scep_014592</name>
</gene>
<dbReference type="PRINTS" id="PR00738">
    <property type="entry name" value="GLHYDRLASE20"/>
</dbReference>
<dbReference type="InterPro" id="IPR015883">
    <property type="entry name" value="Glyco_hydro_20_cat"/>
</dbReference>
<feature type="domain" description="Beta-hexosaminidase eukaryotic type N-terminal" evidence="11">
    <location>
        <begin position="31"/>
        <end position="146"/>
    </location>
</feature>
<dbReference type="Gene3D" id="3.20.20.80">
    <property type="entry name" value="Glycosidases"/>
    <property type="match status" value="1"/>
</dbReference>
<evidence type="ECO:0000259" key="10">
    <source>
        <dbReference type="Pfam" id="PF00728"/>
    </source>
</evidence>
<reference evidence="12 13" key="1">
    <citation type="submission" date="2024-01" db="EMBL/GenBank/DDBJ databases">
        <title>Genome assemblies of Stephania.</title>
        <authorList>
            <person name="Yang L."/>
        </authorList>
    </citation>
    <scope>NUCLEOTIDE SEQUENCE [LARGE SCALE GENOMIC DNA]</scope>
    <source>
        <strain evidence="12">JXDWG</strain>
        <tissue evidence="12">Leaf</tissue>
    </source>
</reference>
<dbReference type="Proteomes" id="UP001419268">
    <property type="component" value="Unassembled WGS sequence"/>
</dbReference>
<dbReference type="PANTHER" id="PTHR22600:SF26">
    <property type="entry name" value="BETA-N-ACETYLHEXOSAMINIDASE"/>
    <property type="match status" value="1"/>
</dbReference>
<dbReference type="InterPro" id="IPR029019">
    <property type="entry name" value="HEX_eukaryotic_N"/>
</dbReference>
<evidence type="ECO:0000256" key="8">
    <source>
        <dbReference type="PIRSR" id="PIRSR001093-1"/>
    </source>
</evidence>
<dbReference type="AlphaFoldDB" id="A0AAP0J447"/>
<keyword evidence="13" id="KW-1185">Reference proteome</keyword>
<dbReference type="PIRSF" id="PIRSF001093">
    <property type="entry name" value="B-hxosamndse_ab_euk"/>
    <property type="match status" value="1"/>
</dbReference>
<comment type="caution">
    <text evidence="12">The sequence shown here is derived from an EMBL/GenBank/DDBJ whole genome shotgun (WGS) entry which is preliminary data.</text>
</comment>
<feature type="chain" id="PRO_5042891130" description="Beta-hexosaminidase" evidence="9">
    <location>
        <begin position="27"/>
        <end position="580"/>
    </location>
</feature>
<dbReference type="FunFam" id="3.20.20.80:FF:000063">
    <property type="entry name" value="Beta-hexosaminidase"/>
    <property type="match status" value="1"/>
</dbReference>
<evidence type="ECO:0000259" key="11">
    <source>
        <dbReference type="Pfam" id="PF14845"/>
    </source>
</evidence>
<evidence type="ECO:0000256" key="7">
    <source>
        <dbReference type="PIRNR" id="PIRNR001093"/>
    </source>
</evidence>
<evidence type="ECO:0000256" key="9">
    <source>
        <dbReference type="SAM" id="SignalP"/>
    </source>
</evidence>
<evidence type="ECO:0000256" key="4">
    <source>
        <dbReference type="ARBA" id="ARBA00022801"/>
    </source>
</evidence>
<keyword evidence="6 7" id="KW-0326">Glycosidase</keyword>
<evidence type="ECO:0000313" key="13">
    <source>
        <dbReference type="Proteomes" id="UP001419268"/>
    </source>
</evidence>
<dbReference type="GO" id="GO:0005975">
    <property type="term" value="P:carbohydrate metabolic process"/>
    <property type="evidence" value="ECO:0007669"/>
    <property type="project" value="InterPro"/>
</dbReference>
<protein>
    <recommendedName>
        <fullName evidence="7">Beta-hexosaminidase</fullName>
        <ecNumber evidence="7">3.2.1.52</ecNumber>
    </recommendedName>
</protein>
<dbReference type="Pfam" id="PF00728">
    <property type="entry name" value="Glyco_hydro_20"/>
    <property type="match status" value="1"/>
</dbReference>
<dbReference type="EMBL" id="JBBNAG010000006">
    <property type="protein sequence ID" value="KAK9125746.1"/>
    <property type="molecule type" value="Genomic_DNA"/>
</dbReference>
<comment type="similarity">
    <text evidence="2 7">Belongs to the glycosyl hydrolase 20 family.</text>
</comment>
<dbReference type="GO" id="GO:0030203">
    <property type="term" value="P:glycosaminoglycan metabolic process"/>
    <property type="evidence" value="ECO:0007669"/>
    <property type="project" value="TreeGrafter"/>
</dbReference>
<proteinExistence type="inferred from homology"/>
<evidence type="ECO:0000256" key="5">
    <source>
        <dbReference type="ARBA" id="ARBA00023180"/>
    </source>
</evidence>
<evidence type="ECO:0000313" key="12">
    <source>
        <dbReference type="EMBL" id="KAK9125746.1"/>
    </source>
</evidence>
<dbReference type="GO" id="GO:0016020">
    <property type="term" value="C:membrane"/>
    <property type="evidence" value="ECO:0007669"/>
    <property type="project" value="TreeGrafter"/>
</dbReference>
<keyword evidence="4 7" id="KW-0378">Hydrolase</keyword>
<dbReference type="CDD" id="cd06562">
    <property type="entry name" value="GH20_HexA_HexB-like"/>
    <property type="match status" value="1"/>
</dbReference>
<accession>A0AAP0J447</accession>
<dbReference type="GO" id="GO:0004563">
    <property type="term" value="F:beta-N-acetylhexosaminidase activity"/>
    <property type="evidence" value="ECO:0007669"/>
    <property type="project" value="UniProtKB-EC"/>
</dbReference>
<dbReference type="InterPro" id="IPR017853">
    <property type="entry name" value="GH"/>
</dbReference>
<dbReference type="SUPFAM" id="SSF51445">
    <property type="entry name" value="(Trans)glycosidases"/>
    <property type="match status" value="1"/>
</dbReference>
<dbReference type="Gene3D" id="3.30.379.10">
    <property type="entry name" value="Chitobiase/beta-hexosaminidase domain 2-like"/>
    <property type="match status" value="1"/>
</dbReference>
<dbReference type="Pfam" id="PF14845">
    <property type="entry name" value="Glycohydro_20b2"/>
    <property type="match status" value="1"/>
</dbReference>
<keyword evidence="3 9" id="KW-0732">Signal</keyword>
<evidence type="ECO:0000256" key="3">
    <source>
        <dbReference type="ARBA" id="ARBA00022729"/>
    </source>
</evidence>
<keyword evidence="5" id="KW-0325">Glycoprotein</keyword>
<comment type="catalytic activity">
    <reaction evidence="1 7">
        <text>Hydrolysis of terminal non-reducing N-acetyl-D-hexosamine residues in N-acetyl-beta-D-hexosaminides.</text>
        <dbReference type="EC" id="3.2.1.52"/>
    </reaction>
</comment>
<feature type="signal peptide" evidence="9">
    <location>
        <begin position="1"/>
        <end position="26"/>
    </location>
</feature>
<dbReference type="SUPFAM" id="SSF55545">
    <property type="entry name" value="beta-N-acetylhexosaminidase-like domain"/>
    <property type="match status" value="1"/>
</dbReference>
<evidence type="ECO:0000256" key="2">
    <source>
        <dbReference type="ARBA" id="ARBA00006285"/>
    </source>
</evidence>
<feature type="domain" description="Glycoside hydrolase family 20 catalytic" evidence="10">
    <location>
        <begin position="166"/>
        <end position="530"/>
    </location>
</feature>
<dbReference type="InterPro" id="IPR025705">
    <property type="entry name" value="Beta_hexosaminidase_sua/sub"/>
</dbReference>
<dbReference type="PANTHER" id="PTHR22600">
    <property type="entry name" value="BETA-HEXOSAMINIDASE"/>
    <property type="match status" value="1"/>
</dbReference>
<evidence type="ECO:0000256" key="6">
    <source>
        <dbReference type="ARBA" id="ARBA00023295"/>
    </source>
</evidence>
<name>A0AAP0J447_9MAGN</name>
<evidence type="ECO:0000256" key="1">
    <source>
        <dbReference type="ARBA" id="ARBA00001231"/>
    </source>
</evidence>
<dbReference type="InterPro" id="IPR029018">
    <property type="entry name" value="Hex-like_dom2"/>
</dbReference>
<sequence>MARLSTLLIQLLCIIAILHSISNVHSHINLVWPKPRRLSWPHPKAALLSPTFHIHSPIPHPHLSAAVRRFNRLILTERHRPILAPNAALTASSMHSLTLSVTNPSAPLAHGADESYTLTVPLGGAAALVAETPWGAMRGLETFSQLVWGDPPRAAAGVVVEDGPLFSHRGLMLDTSRNYYGVEDLLRLIKGLSENKLNVFHWHITDSHSFPLVVPSEPELAGKGAYAAEMVYTPADVRRVVEFGLEHGVRVIPEIDTPGHTGSWGEAYPEIVTCANLFWWPSGTIWEDRYASEPGTGHLNPLHPKTYKIFRNVIRDVTSLFPEPFFHAGADEIIPNCWKQDPTIRKFLSNNGTLSELLEIFINTTNPIITSLNRTVVYWEDVLLDANIKVRPHVLPPENTILQTWNNGPSNTKRIVSSGYRAIVSSSDFYYLDCGHGDFLGNDSRFDRQTSDPPGKPFNYDGGQGGSWCGPFKTWQRVYDYDITYGLSEDEARLVLGGEVALWSEQADTTVLDSRVWPRASALAEAMWSGNRDESGKKRYAEATDRLNEWRHRMVCRGTRAEPLQPLWCVHNPGMCNMVQ</sequence>
<feature type="active site" description="Proton donor" evidence="8">
    <location>
        <position position="332"/>
    </location>
</feature>